<evidence type="ECO:0000256" key="1">
    <source>
        <dbReference type="SAM" id="MobiDB-lite"/>
    </source>
</evidence>
<sequence length="382" mass="42270">MNHKRIAAAVGWLSLILGTMTEAQTSPATDPVRPAADPKEQPIDFERARTLLDKRQRGEMLTEDETAYLKRAIAARQGQQQGPRPVPRESIGVKPLSEMTAEDRYKQQEGGLYGGGRNTPPDSHRREAEQELARIQPLDADGQPAADGKIVFVSISMSNATQEFARFKRIADAAPAKSAKLTIVDCAQGGQAMAEWAPPDARPWTIAEQLLTRAKVAPKQVQIAWIKLANKGPHGDLEEHGRKLQRDTLAVIQNAKSRFPNLRIVYLSSRIYGGYATTHLNPEPFAFESAFPARWLIQDQIKGSDALNFKAERGPIKAPLLLWGPYLWADGTTPRASDKLVYNRADLADDGTHPSEAGRDKVAKLMLDFFKLDPLAKPWFAP</sequence>
<organism evidence="3 4">
    <name type="scientific">Singulisphaera acidiphila (strain ATCC BAA-1392 / DSM 18658 / VKM B-2454 / MOB10)</name>
    <dbReference type="NCBI Taxonomy" id="886293"/>
    <lineage>
        <taxon>Bacteria</taxon>
        <taxon>Pseudomonadati</taxon>
        <taxon>Planctomycetota</taxon>
        <taxon>Planctomycetia</taxon>
        <taxon>Isosphaerales</taxon>
        <taxon>Isosphaeraceae</taxon>
        <taxon>Singulisphaera</taxon>
    </lineage>
</organism>
<feature type="chain" id="PRO_5003940374" description="SGNH hydrolase-type esterase domain-containing protein" evidence="2">
    <location>
        <begin position="24"/>
        <end position="382"/>
    </location>
</feature>
<feature type="signal peptide" evidence="2">
    <location>
        <begin position="1"/>
        <end position="23"/>
    </location>
</feature>
<dbReference type="OrthoDB" id="4021042at2"/>
<reference evidence="3 4" key="1">
    <citation type="submission" date="2012-02" db="EMBL/GenBank/DDBJ databases">
        <title>Complete sequence of chromosome of Singulisphaera acidiphila DSM 18658.</title>
        <authorList>
            <consortium name="US DOE Joint Genome Institute (JGI-PGF)"/>
            <person name="Lucas S."/>
            <person name="Copeland A."/>
            <person name="Lapidus A."/>
            <person name="Glavina del Rio T."/>
            <person name="Dalin E."/>
            <person name="Tice H."/>
            <person name="Bruce D."/>
            <person name="Goodwin L."/>
            <person name="Pitluck S."/>
            <person name="Peters L."/>
            <person name="Ovchinnikova G."/>
            <person name="Chertkov O."/>
            <person name="Kyrpides N."/>
            <person name="Mavromatis K."/>
            <person name="Ivanova N."/>
            <person name="Brettin T."/>
            <person name="Detter J.C."/>
            <person name="Han C."/>
            <person name="Larimer F."/>
            <person name="Land M."/>
            <person name="Hauser L."/>
            <person name="Markowitz V."/>
            <person name="Cheng J.-F."/>
            <person name="Hugenholtz P."/>
            <person name="Woyke T."/>
            <person name="Wu D."/>
            <person name="Tindall B."/>
            <person name="Pomrenke H."/>
            <person name="Brambilla E."/>
            <person name="Klenk H.-P."/>
            <person name="Eisen J.A."/>
        </authorList>
    </citation>
    <scope>NUCLEOTIDE SEQUENCE [LARGE SCALE GENOMIC DNA]</scope>
    <source>
        <strain evidence="4">ATCC BAA-1392 / DSM 18658 / VKM B-2454 / MOB10</strain>
    </source>
</reference>
<feature type="region of interest" description="Disordered" evidence="1">
    <location>
        <begin position="24"/>
        <end position="45"/>
    </location>
</feature>
<feature type="compositionally biased region" description="Basic and acidic residues" evidence="1">
    <location>
        <begin position="36"/>
        <end position="45"/>
    </location>
</feature>
<name>L0DRG4_SINAD</name>
<dbReference type="AlphaFoldDB" id="L0DRG4"/>
<dbReference type="HOGENOM" id="CLU_723398_0_0_0"/>
<gene>
    <name evidence="3" type="ordered locus">Sinac_7534</name>
</gene>
<evidence type="ECO:0000256" key="2">
    <source>
        <dbReference type="SAM" id="SignalP"/>
    </source>
</evidence>
<dbReference type="eggNOG" id="COG2755">
    <property type="taxonomic scope" value="Bacteria"/>
</dbReference>
<keyword evidence="2" id="KW-0732">Signal</keyword>
<accession>L0DRG4</accession>
<keyword evidence="4" id="KW-1185">Reference proteome</keyword>
<protein>
    <recommendedName>
        <fullName evidence="5">SGNH hydrolase-type esterase domain-containing protein</fullName>
    </recommendedName>
</protein>
<dbReference type="Proteomes" id="UP000010798">
    <property type="component" value="Chromosome"/>
</dbReference>
<evidence type="ECO:0000313" key="3">
    <source>
        <dbReference type="EMBL" id="AGA31567.1"/>
    </source>
</evidence>
<dbReference type="RefSeq" id="WP_015250631.1">
    <property type="nucleotide sequence ID" value="NC_019892.1"/>
</dbReference>
<proteinExistence type="predicted"/>
<evidence type="ECO:0008006" key="5">
    <source>
        <dbReference type="Google" id="ProtNLM"/>
    </source>
</evidence>
<dbReference type="EMBL" id="CP003364">
    <property type="protein sequence ID" value="AGA31567.1"/>
    <property type="molecule type" value="Genomic_DNA"/>
</dbReference>
<dbReference type="KEGG" id="saci:Sinac_7534"/>
<evidence type="ECO:0000313" key="4">
    <source>
        <dbReference type="Proteomes" id="UP000010798"/>
    </source>
</evidence>
<feature type="region of interest" description="Disordered" evidence="1">
    <location>
        <begin position="75"/>
        <end position="130"/>
    </location>
</feature>